<dbReference type="InterPro" id="IPR000297">
    <property type="entry name" value="PPIase_PpiC"/>
</dbReference>
<comment type="caution">
    <text evidence="4">The sequence shown here is derived from an EMBL/GenBank/DDBJ whole genome shotgun (WGS) entry which is preliminary data.</text>
</comment>
<feature type="domain" description="PpiC" evidence="3">
    <location>
        <begin position="229"/>
        <end position="331"/>
    </location>
</feature>
<dbReference type="Pfam" id="PF00639">
    <property type="entry name" value="Rotamase"/>
    <property type="match status" value="1"/>
</dbReference>
<keyword evidence="1 4" id="KW-0413">Isomerase</keyword>
<evidence type="ECO:0000256" key="1">
    <source>
        <dbReference type="PROSITE-ProRule" id="PRU00278"/>
    </source>
</evidence>
<feature type="chain" id="PRO_5046320862" evidence="2">
    <location>
        <begin position="21"/>
        <end position="655"/>
    </location>
</feature>
<proteinExistence type="predicted"/>
<accession>A0ABV9P7V2</accession>
<sequence length="655" mass="76025">MKNKFVFGLLLLLQFSNVFAQEVKKEVLFSIDDKPYYTDEFIRVYNKNLDLVKDDSQKDIDVYFDLFLGYKLKVDKAYKIGLQNSLKYQNELKSYRTQLSKNYTSDSKVTEALTKEAYDRSLKEIRASHILILVDENASPADTLKAYNEAIKVRDEIKKGMSFEDAAVKYSQDPSAKDNKGDLGYFSAFRMVYPFESAAFNTPKGEISKPIRTRFGYHLIKVVDQRDNKGEVTVAHIMILEKKDENGNDLSKKTIEDIYQKLQQGEKFEALAQQFSEDKSSSSKGGVLQRFGTGQLSSNEFEEVAFGLKNSNDVSKPFKTQFGWHIVKLIEKHPIKTFEESKSELENKIRRDDRSKLITSSLTEKLKKKYTISTDKKALATVKKLVTDDYYKQAWEVSPEVLKANNKELLVINKDAKINASTFMQYLLDQQKQNLQIKPINSLVDHLYNQFIDVKLNEYYDAHLEAEFPEFSYVMDEYRDGLLLFDLMEREIWDRSKSDTIGQKQFYLDNIANYKWKKRVETEIYSSTNKSDIEKAFKYAKKGKDANYIKGKLNEEGKVNVMVQSGLYEEDDKSLPKKIELKSGLSEIVKEGDYYFFLNTKKVLPSQSKDFSEARGRVINDYQQFLEANWVSELKKNVDIKVNKDVLQKVKNQLK</sequence>
<evidence type="ECO:0000259" key="3">
    <source>
        <dbReference type="PROSITE" id="PS50198"/>
    </source>
</evidence>
<keyword evidence="1" id="KW-0697">Rotamase</keyword>
<dbReference type="PROSITE" id="PS50198">
    <property type="entry name" value="PPIC_PPIASE_2"/>
    <property type="match status" value="2"/>
</dbReference>
<gene>
    <name evidence="4" type="ORF">ACFO3U_11700</name>
</gene>
<evidence type="ECO:0000256" key="2">
    <source>
        <dbReference type="SAM" id="SignalP"/>
    </source>
</evidence>
<organism evidence="4 5">
    <name type="scientific">Flavobacterium ponti</name>
    <dbReference type="NCBI Taxonomy" id="665133"/>
    <lineage>
        <taxon>Bacteria</taxon>
        <taxon>Pseudomonadati</taxon>
        <taxon>Bacteroidota</taxon>
        <taxon>Flavobacteriia</taxon>
        <taxon>Flavobacteriales</taxon>
        <taxon>Flavobacteriaceae</taxon>
        <taxon>Flavobacterium</taxon>
    </lineage>
</organism>
<keyword evidence="2" id="KW-0732">Signal</keyword>
<dbReference type="SUPFAM" id="SSF54534">
    <property type="entry name" value="FKBP-like"/>
    <property type="match status" value="2"/>
</dbReference>
<dbReference type="InterPro" id="IPR050245">
    <property type="entry name" value="PrsA_foldase"/>
</dbReference>
<dbReference type="EMBL" id="JBHSGW010000026">
    <property type="protein sequence ID" value="MFC4740656.1"/>
    <property type="molecule type" value="Genomic_DNA"/>
</dbReference>
<dbReference type="EC" id="5.2.1.8" evidence="4"/>
<keyword evidence="5" id="KW-1185">Reference proteome</keyword>
<dbReference type="PANTHER" id="PTHR47245:SF2">
    <property type="entry name" value="PEPTIDYL-PROLYL CIS-TRANS ISOMERASE HP_0175-RELATED"/>
    <property type="match status" value="1"/>
</dbReference>
<dbReference type="Pfam" id="PF13616">
    <property type="entry name" value="Rotamase_3"/>
    <property type="match status" value="1"/>
</dbReference>
<name>A0ABV9P7V2_9FLAO</name>
<dbReference type="Gene3D" id="3.10.50.40">
    <property type="match status" value="2"/>
</dbReference>
<evidence type="ECO:0000313" key="4">
    <source>
        <dbReference type="EMBL" id="MFC4740656.1"/>
    </source>
</evidence>
<feature type="signal peptide" evidence="2">
    <location>
        <begin position="1"/>
        <end position="20"/>
    </location>
</feature>
<evidence type="ECO:0000313" key="5">
    <source>
        <dbReference type="Proteomes" id="UP001595885"/>
    </source>
</evidence>
<dbReference type="RefSeq" id="WP_379742465.1">
    <property type="nucleotide sequence ID" value="NZ_JBHSGW010000026.1"/>
</dbReference>
<feature type="domain" description="PpiC" evidence="3">
    <location>
        <begin position="122"/>
        <end position="224"/>
    </location>
</feature>
<reference evidence="5" key="1">
    <citation type="journal article" date="2019" name="Int. J. Syst. Evol. Microbiol.">
        <title>The Global Catalogue of Microorganisms (GCM) 10K type strain sequencing project: providing services to taxonomists for standard genome sequencing and annotation.</title>
        <authorList>
            <consortium name="The Broad Institute Genomics Platform"/>
            <consortium name="The Broad Institute Genome Sequencing Center for Infectious Disease"/>
            <person name="Wu L."/>
            <person name="Ma J."/>
        </authorList>
    </citation>
    <scope>NUCLEOTIDE SEQUENCE [LARGE SCALE GENOMIC DNA]</scope>
    <source>
        <strain evidence="5">CCUG 50349</strain>
    </source>
</reference>
<dbReference type="PANTHER" id="PTHR47245">
    <property type="entry name" value="PEPTIDYLPROLYL ISOMERASE"/>
    <property type="match status" value="1"/>
</dbReference>
<dbReference type="Proteomes" id="UP001595885">
    <property type="component" value="Unassembled WGS sequence"/>
</dbReference>
<protein>
    <submittedName>
        <fullName evidence="4">Peptidylprolyl isomerase</fullName>
        <ecNumber evidence="4">5.2.1.8</ecNumber>
    </submittedName>
</protein>
<dbReference type="InterPro" id="IPR046357">
    <property type="entry name" value="PPIase_dom_sf"/>
</dbReference>
<dbReference type="GO" id="GO:0003755">
    <property type="term" value="F:peptidyl-prolyl cis-trans isomerase activity"/>
    <property type="evidence" value="ECO:0007669"/>
    <property type="project" value="UniProtKB-EC"/>
</dbReference>